<dbReference type="EMBL" id="JAGGKQ010000007">
    <property type="protein sequence ID" value="MBP1922352.1"/>
    <property type="molecule type" value="Genomic_DNA"/>
</dbReference>
<feature type="compositionally biased region" description="Acidic residues" evidence="1">
    <location>
        <begin position="441"/>
        <end position="450"/>
    </location>
</feature>
<feature type="region of interest" description="Disordered" evidence="1">
    <location>
        <begin position="304"/>
        <end position="357"/>
    </location>
</feature>
<organism evidence="5 6">
    <name type="scientific">Halorubrum alkaliphilum</name>
    <dbReference type="NCBI Taxonomy" id="261290"/>
    <lineage>
        <taxon>Archaea</taxon>
        <taxon>Methanobacteriati</taxon>
        <taxon>Methanobacteriota</taxon>
        <taxon>Stenosarchaea group</taxon>
        <taxon>Halobacteria</taxon>
        <taxon>Halobacteriales</taxon>
        <taxon>Haloferacaceae</taxon>
        <taxon>Halorubrum</taxon>
    </lineage>
</organism>
<feature type="region of interest" description="Disordered" evidence="1">
    <location>
        <begin position="405"/>
        <end position="450"/>
    </location>
</feature>
<dbReference type="Proteomes" id="UP000823588">
    <property type="component" value="Unassembled WGS sequence"/>
</dbReference>
<feature type="transmembrane region" description="Helical" evidence="2">
    <location>
        <begin position="277"/>
        <end position="298"/>
    </location>
</feature>
<evidence type="ECO:0000313" key="6">
    <source>
        <dbReference type="Proteomes" id="UP000823588"/>
    </source>
</evidence>
<evidence type="ECO:0000256" key="1">
    <source>
        <dbReference type="SAM" id="MobiDB-lite"/>
    </source>
</evidence>
<keyword evidence="2" id="KW-0472">Membrane</keyword>
<accession>A0A8T4GGR5</accession>
<dbReference type="InterPro" id="IPR055767">
    <property type="entry name" value="DUF7343"/>
</dbReference>
<dbReference type="InterPro" id="IPR055769">
    <property type="entry name" value="DUF7345"/>
</dbReference>
<evidence type="ECO:0008006" key="7">
    <source>
        <dbReference type="Google" id="ProtNLM"/>
    </source>
</evidence>
<name>A0A8T4GGR5_9EURY</name>
<feature type="region of interest" description="Disordered" evidence="1">
    <location>
        <begin position="27"/>
        <end position="68"/>
    </location>
</feature>
<feature type="domain" description="DUF7345" evidence="4">
    <location>
        <begin position="83"/>
        <end position="236"/>
    </location>
</feature>
<keyword evidence="6" id="KW-1185">Reference proteome</keyword>
<dbReference type="RefSeq" id="WP_209484404.1">
    <property type="nucleotide sequence ID" value="NZ_JAGGKQ010000007.1"/>
</dbReference>
<dbReference type="OrthoDB" id="147932at2157"/>
<evidence type="ECO:0000259" key="4">
    <source>
        <dbReference type="Pfam" id="PF24036"/>
    </source>
</evidence>
<feature type="domain" description="DUF7343" evidence="3">
    <location>
        <begin position="352"/>
        <end position="413"/>
    </location>
</feature>
<evidence type="ECO:0000259" key="3">
    <source>
        <dbReference type="Pfam" id="PF24034"/>
    </source>
</evidence>
<comment type="caution">
    <text evidence="5">The sequence shown here is derived from an EMBL/GenBank/DDBJ whole genome shotgun (WGS) entry which is preliminary data.</text>
</comment>
<dbReference type="Pfam" id="PF24036">
    <property type="entry name" value="DUF7345"/>
    <property type="match status" value="1"/>
</dbReference>
<evidence type="ECO:0000313" key="5">
    <source>
        <dbReference type="EMBL" id="MBP1922352.1"/>
    </source>
</evidence>
<protein>
    <recommendedName>
        <fullName evidence="7">HTH iclR-type domain-containing protein</fullName>
    </recommendedName>
</protein>
<gene>
    <name evidence="5" type="ORF">J2751_001360</name>
</gene>
<keyword evidence="2" id="KW-1133">Transmembrane helix</keyword>
<proteinExistence type="predicted"/>
<evidence type="ECO:0000256" key="2">
    <source>
        <dbReference type="SAM" id="Phobius"/>
    </source>
</evidence>
<dbReference type="Pfam" id="PF24034">
    <property type="entry name" value="DUF7343"/>
    <property type="match status" value="1"/>
</dbReference>
<sequence>MRNPAIRTLLVAFLVVALVAGAGIVVSGDAPSTPEADQYVTSSSTLEPQPVHATGSTAVDPVPQADPPSQIETFDPDSETRVRIDLQPNRDARWEIAVRYEFDDENRTEPFESVGDRFLNGDIGPDPALFERFAADASANVDREMGITGVDREVVVIEDPDEMDLESARDDDADATDGEPPVAIGELRLTFVWTGFLAQDGENLELGDAFTTPDDGTWLQSLEGSQTITVMTPEGYSVIDTDVPLQDNAVIIEGPRVFEDDDRVVVVYSPTSSTPPWTLITGAIVLAALLIAGGLVGYRRFETGTDDGESADRTDEAAGGAVASSRESNGVGLDADGGDDADGTGTEPDLSLLSDEERVERLLDRNGGRMRQADIVSETGWSDAKVSQLLSTMSDEDRVEKLRLGRENLISFPDHEETDDSREGGSGSSPARDGPHGGDDGSSDGDDARG</sequence>
<keyword evidence="2" id="KW-0812">Transmembrane</keyword>
<dbReference type="AlphaFoldDB" id="A0A8T4GGR5"/>
<reference evidence="5" key="1">
    <citation type="submission" date="2021-03" db="EMBL/GenBank/DDBJ databases">
        <title>Genomic Encyclopedia of Type Strains, Phase IV (KMG-IV): sequencing the most valuable type-strain genomes for metagenomic binning, comparative biology and taxonomic classification.</title>
        <authorList>
            <person name="Goeker M."/>
        </authorList>
    </citation>
    <scope>NUCLEOTIDE SEQUENCE</scope>
    <source>
        <strain evidence="5">DSM 23564</strain>
    </source>
</reference>